<dbReference type="InterPro" id="IPR023772">
    <property type="entry name" value="DNA-bd_HTH_TetR-type_CS"/>
</dbReference>
<dbReference type="InterPro" id="IPR009057">
    <property type="entry name" value="Homeodomain-like_sf"/>
</dbReference>
<evidence type="ECO:0000313" key="4">
    <source>
        <dbReference type="EMBL" id="RDI50980.1"/>
    </source>
</evidence>
<organism evidence="4 5">
    <name type="scientific">Nocardia mexicana</name>
    <dbReference type="NCBI Taxonomy" id="279262"/>
    <lineage>
        <taxon>Bacteria</taxon>
        <taxon>Bacillati</taxon>
        <taxon>Actinomycetota</taxon>
        <taxon>Actinomycetes</taxon>
        <taxon>Mycobacteriales</taxon>
        <taxon>Nocardiaceae</taxon>
        <taxon>Nocardia</taxon>
    </lineage>
</organism>
<sequence>MHTANGPRVDARSERWRDHRRRVRAQFVDAALRALDEHGPEVSMGDIAKTAGAAKPKLYRHFADKIDLYDAVTDRMAEILWERITSSIDLTHDPAAELVRRAATEYALVVSEHPNVFRFLMHGHFTQRSDDSDRALQSARQSARRAALLLAEAVGGSVSDSEDREIDIDGTELIVFSTFGAVASATDWWIGAHRLHERPMPIEEFVGYLASIIAALAQSSARRNGVDLDPRRPLHAAFSRR</sequence>
<accession>A0A370H465</accession>
<feature type="domain" description="HTH tetR-type" evidence="3">
    <location>
        <begin position="21"/>
        <end position="80"/>
    </location>
</feature>
<dbReference type="PANTHER" id="PTHR30055">
    <property type="entry name" value="HTH-TYPE TRANSCRIPTIONAL REGULATOR RUTR"/>
    <property type="match status" value="1"/>
</dbReference>
<dbReference type="PROSITE" id="PS01081">
    <property type="entry name" value="HTH_TETR_1"/>
    <property type="match status" value="1"/>
</dbReference>
<keyword evidence="5" id="KW-1185">Reference proteome</keyword>
<dbReference type="InterPro" id="IPR001647">
    <property type="entry name" value="HTH_TetR"/>
</dbReference>
<dbReference type="GO" id="GO:0003700">
    <property type="term" value="F:DNA-binding transcription factor activity"/>
    <property type="evidence" value="ECO:0007669"/>
    <property type="project" value="TreeGrafter"/>
</dbReference>
<name>A0A370H465_9NOCA</name>
<dbReference type="GO" id="GO:0000976">
    <property type="term" value="F:transcription cis-regulatory region binding"/>
    <property type="evidence" value="ECO:0007669"/>
    <property type="project" value="TreeGrafter"/>
</dbReference>
<gene>
    <name evidence="4" type="ORF">DFR68_105457</name>
</gene>
<dbReference type="Gene3D" id="1.10.357.10">
    <property type="entry name" value="Tetracycline Repressor, domain 2"/>
    <property type="match status" value="1"/>
</dbReference>
<dbReference type="PANTHER" id="PTHR30055:SF160">
    <property type="entry name" value="TRANSCRIPTIONAL REGULATORY PROTEIN (PROBABLY ASNC-FAMILY)-RELATED"/>
    <property type="match status" value="1"/>
</dbReference>
<evidence type="ECO:0000256" key="1">
    <source>
        <dbReference type="ARBA" id="ARBA00023125"/>
    </source>
</evidence>
<dbReference type="InterPro" id="IPR045823">
    <property type="entry name" value="TetR_C_32"/>
</dbReference>
<reference evidence="4 5" key="1">
    <citation type="submission" date="2018-07" db="EMBL/GenBank/DDBJ databases">
        <title>Genomic Encyclopedia of Type Strains, Phase IV (KMG-IV): sequencing the most valuable type-strain genomes for metagenomic binning, comparative biology and taxonomic classification.</title>
        <authorList>
            <person name="Goeker M."/>
        </authorList>
    </citation>
    <scope>NUCLEOTIDE SEQUENCE [LARGE SCALE GENOMIC DNA]</scope>
    <source>
        <strain evidence="4 5">DSM 44952</strain>
    </source>
</reference>
<feature type="DNA-binding region" description="H-T-H motif" evidence="2">
    <location>
        <begin position="43"/>
        <end position="62"/>
    </location>
</feature>
<proteinExistence type="predicted"/>
<dbReference type="PRINTS" id="PR00455">
    <property type="entry name" value="HTHTETR"/>
</dbReference>
<dbReference type="PROSITE" id="PS50977">
    <property type="entry name" value="HTH_TETR_2"/>
    <property type="match status" value="1"/>
</dbReference>
<comment type="caution">
    <text evidence="4">The sequence shown here is derived from an EMBL/GenBank/DDBJ whole genome shotgun (WGS) entry which is preliminary data.</text>
</comment>
<evidence type="ECO:0000259" key="3">
    <source>
        <dbReference type="PROSITE" id="PS50977"/>
    </source>
</evidence>
<dbReference type="SUPFAM" id="SSF46689">
    <property type="entry name" value="Homeodomain-like"/>
    <property type="match status" value="1"/>
</dbReference>
<evidence type="ECO:0000313" key="5">
    <source>
        <dbReference type="Proteomes" id="UP000255355"/>
    </source>
</evidence>
<dbReference type="OrthoDB" id="4542604at2"/>
<dbReference type="EMBL" id="QQAZ01000005">
    <property type="protein sequence ID" value="RDI50980.1"/>
    <property type="molecule type" value="Genomic_DNA"/>
</dbReference>
<evidence type="ECO:0000256" key="2">
    <source>
        <dbReference type="PROSITE-ProRule" id="PRU00335"/>
    </source>
</evidence>
<protein>
    <submittedName>
        <fullName evidence="4">TetR family transcriptional regulator</fullName>
    </submittedName>
</protein>
<dbReference type="Pfam" id="PF00440">
    <property type="entry name" value="TetR_N"/>
    <property type="match status" value="1"/>
</dbReference>
<keyword evidence="1 2" id="KW-0238">DNA-binding</keyword>
<dbReference type="Proteomes" id="UP000255355">
    <property type="component" value="Unassembled WGS sequence"/>
</dbReference>
<dbReference type="Pfam" id="PF19344">
    <property type="entry name" value="TetR_C_32"/>
    <property type="match status" value="1"/>
</dbReference>
<dbReference type="STRING" id="1210089.GCA_001613165_03305"/>
<dbReference type="AlphaFoldDB" id="A0A370H465"/>
<dbReference type="InterPro" id="IPR050109">
    <property type="entry name" value="HTH-type_TetR-like_transc_reg"/>
</dbReference>